<accession>A0ABV8S9X9</accession>
<dbReference type="InterPro" id="IPR050490">
    <property type="entry name" value="Bact_solute-bd_prot1"/>
</dbReference>
<dbReference type="Proteomes" id="UP001595755">
    <property type="component" value="Unassembled WGS sequence"/>
</dbReference>
<sequence>MYKRKIAAIGLASSLLILSACGGNNSSSPSNNAKESPASTASSAPVNADPFGKYDETVTISIGKGVDPTDKSLPGGDTPENNQYTRYIKDTINLETKIAWQASSSGTDYDQKVNLSIASNDLPDALVVTDAQLRQMVKAGQLEDLTEAYNNYASPLLKKFIDSTEGVAMQSVTFDGKMLALPSVVAQADGVHLAWVRKDWLDQLGLPAPKTVEDLEKIAQAFIDQDPDGDSKANTIGIAGPPSGGKLNANFIKSTNNTFGLDPIFTAYKAYPGFWLEGADGQTVYGSILPETKEALAKLRDLYAKGLIDKEIGIRKDTAELISSGKAGIYFGPWWGGYWPLPDAVKNNPKANWQAYAILDSEGTFNTRMGTPSTQFVVVRKGYKNPEAIFKMANLLIRDENNFDLSVAIGNYPLRVSHTTVNDIEYSAQALREFLAGSKKKEEFDLESYRLLEGDLDNIKKVKLEPYDQMDMQYWNPQNDMGAWTRAYSVLVGAGPMVDTPMNKVYSQIYSQTKAMESKWATLDKLEQQTFLSIIMGAAPIDSFDKFVEDWKKQGGDEITKEVAEWVKK</sequence>
<organism evidence="3 4">
    <name type="scientific">Cohnella boryungensis</name>
    <dbReference type="NCBI Taxonomy" id="768479"/>
    <lineage>
        <taxon>Bacteria</taxon>
        <taxon>Bacillati</taxon>
        <taxon>Bacillota</taxon>
        <taxon>Bacilli</taxon>
        <taxon>Bacillales</taxon>
        <taxon>Paenibacillaceae</taxon>
        <taxon>Cohnella</taxon>
    </lineage>
</organism>
<dbReference type="PANTHER" id="PTHR43649:SF12">
    <property type="entry name" value="DIACETYLCHITOBIOSE BINDING PROTEIN DASA"/>
    <property type="match status" value="1"/>
</dbReference>
<evidence type="ECO:0000313" key="3">
    <source>
        <dbReference type="EMBL" id="MFC4303693.1"/>
    </source>
</evidence>
<keyword evidence="2" id="KW-0732">Signal</keyword>
<feature type="signal peptide" evidence="2">
    <location>
        <begin position="1"/>
        <end position="22"/>
    </location>
</feature>
<dbReference type="PANTHER" id="PTHR43649">
    <property type="entry name" value="ARABINOSE-BINDING PROTEIN-RELATED"/>
    <property type="match status" value="1"/>
</dbReference>
<name>A0ABV8S9X9_9BACL</name>
<dbReference type="RefSeq" id="WP_204602599.1">
    <property type="nucleotide sequence ID" value="NZ_JBHSED010000013.1"/>
</dbReference>
<evidence type="ECO:0000313" key="4">
    <source>
        <dbReference type="Proteomes" id="UP001595755"/>
    </source>
</evidence>
<feature type="region of interest" description="Disordered" evidence="1">
    <location>
        <begin position="63"/>
        <end position="82"/>
    </location>
</feature>
<dbReference type="Gene3D" id="3.40.190.10">
    <property type="entry name" value="Periplasmic binding protein-like II"/>
    <property type="match status" value="2"/>
</dbReference>
<proteinExistence type="predicted"/>
<protein>
    <submittedName>
        <fullName evidence="3">Extracellular solute-binding protein</fullName>
    </submittedName>
</protein>
<dbReference type="EMBL" id="JBHSED010000013">
    <property type="protein sequence ID" value="MFC4303693.1"/>
    <property type="molecule type" value="Genomic_DNA"/>
</dbReference>
<feature type="chain" id="PRO_5045416855" evidence="2">
    <location>
        <begin position="23"/>
        <end position="569"/>
    </location>
</feature>
<keyword evidence="4" id="KW-1185">Reference proteome</keyword>
<dbReference type="PROSITE" id="PS51257">
    <property type="entry name" value="PROKAR_LIPOPROTEIN"/>
    <property type="match status" value="1"/>
</dbReference>
<comment type="caution">
    <text evidence="3">The sequence shown here is derived from an EMBL/GenBank/DDBJ whole genome shotgun (WGS) entry which is preliminary data.</text>
</comment>
<gene>
    <name evidence="3" type="ORF">ACFO1S_09510</name>
</gene>
<evidence type="ECO:0000256" key="2">
    <source>
        <dbReference type="SAM" id="SignalP"/>
    </source>
</evidence>
<feature type="compositionally biased region" description="Low complexity" evidence="1">
    <location>
        <begin position="26"/>
        <end position="39"/>
    </location>
</feature>
<dbReference type="CDD" id="cd13580">
    <property type="entry name" value="PBP2_AlgQ_like_1"/>
    <property type="match status" value="1"/>
</dbReference>
<reference evidence="4" key="1">
    <citation type="journal article" date="2019" name="Int. J. Syst. Evol. Microbiol.">
        <title>The Global Catalogue of Microorganisms (GCM) 10K type strain sequencing project: providing services to taxonomists for standard genome sequencing and annotation.</title>
        <authorList>
            <consortium name="The Broad Institute Genomics Platform"/>
            <consortium name="The Broad Institute Genome Sequencing Center for Infectious Disease"/>
            <person name="Wu L."/>
            <person name="Ma J."/>
        </authorList>
    </citation>
    <scope>NUCLEOTIDE SEQUENCE [LARGE SCALE GENOMIC DNA]</scope>
    <source>
        <strain evidence="4">CGMCC 4.1641</strain>
    </source>
</reference>
<evidence type="ECO:0000256" key="1">
    <source>
        <dbReference type="SAM" id="MobiDB-lite"/>
    </source>
</evidence>
<dbReference type="SUPFAM" id="SSF53850">
    <property type="entry name" value="Periplasmic binding protein-like II"/>
    <property type="match status" value="1"/>
</dbReference>
<feature type="region of interest" description="Disordered" evidence="1">
    <location>
        <begin position="26"/>
        <end position="50"/>
    </location>
</feature>